<gene>
    <name evidence="2" type="ORF">Tco_1055196</name>
</gene>
<feature type="compositionally biased region" description="Polar residues" evidence="1">
    <location>
        <begin position="81"/>
        <end position="93"/>
    </location>
</feature>
<keyword evidence="3" id="KW-1185">Reference proteome</keyword>
<evidence type="ECO:0000313" key="3">
    <source>
        <dbReference type="Proteomes" id="UP001151760"/>
    </source>
</evidence>
<comment type="caution">
    <text evidence="2">The sequence shown here is derived from an EMBL/GenBank/DDBJ whole genome shotgun (WGS) entry which is preliminary data.</text>
</comment>
<feature type="region of interest" description="Disordered" evidence="1">
    <location>
        <begin position="118"/>
        <end position="165"/>
    </location>
</feature>
<reference evidence="2" key="2">
    <citation type="submission" date="2022-01" db="EMBL/GenBank/DDBJ databases">
        <authorList>
            <person name="Yamashiro T."/>
            <person name="Shiraishi A."/>
            <person name="Satake H."/>
            <person name="Nakayama K."/>
        </authorList>
    </citation>
    <scope>NUCLEOTIDE SEQUENCE</scope>
</reference>
<protein>
    <submittedName>
        <fullName evidence="2">Uncharacterized protein</fullName>
    </submittedName>
</protein>
<reference evidence="2" key="1">
    <citation type="journal article" date="2022" name="Int. J. Mol. Sci.">
        <title>Draft Genome of Tanacetum Coccineum: Genomic Comparison of Closely Related Tanacetum-Family Plants.</title>
        <authorList>
            <person name="Yamashiro T."/>
            <person name="Shiraishi A."/>
            <person name="Nakayama K."/>
            <person name="Satake H."/>
        </authorList>
    </citation>
    <scope>NUCLEOTIDE SEQUENCE</scope>
</reference>
<name>A0ABQ5GZY1_9ASTR</name>
<feature type="region of interest" description="Disordered" evidence="1">
    <location>
        <begin position="75"/>
        <end position="102"/>
    </location>
</feature>
<proteinExistence type="predicted"/>
<feature type="compositionally biased region" description="Basic and acidic residues" evidence="1">
    <location>
        <begin position="118"/>
        <end position="128"/>
    </location>
</feature>
<evidence type="ECO:0000313" key="2">
    <source>
        <dbReference type="EMBL" id="GJT80854.1"/>
    </source>
</evidence>
<dbReference type="EMBL" id="BQNB010019030">
    <property type="protein sequence ID" value="GJT80854.1"/>
    <property type="molecule type" value="Genomic_DNA"/>
</dbReference>
<sequence length="165" mass="19159">MKLEKALLDFDSHQEKSLSHLRTQLGQQHDDMIGKINLLWKTVSEKLNDVSTPENARNSIDPKISAAISYDEREELRKNGNKSPSKLFSLNKDSNTEEEDVLSTNVHDLDSMMRNREEVREQGKKEVFNDEGVEEVFDDETKEEEDDDTKYYKSPPAIKELVYHE</sequence>
<feature type="compositionally biased region" description="Acidic residues" evidence="1">
    <location>
        <begin position="129"/>
        <end position="148"/>
    </location>
</feature>
<dbReference type="Proteomes" id="UP001151760">
    <property type="component" value="Unassembled WGS sequence"/>
</dbReference>
<accession>A0ABQ5GZY1</accession>
<organism evidence="2 3">
    <name type="scientific">Tanacetum coccineum</name>
    <dbReference type="NCBI Taxonomy" id="301880"/>
    <lineage>
        <taxon>Eukaryota</taxon>
        <taxon>Viridiplantae</taxon>
        <taxon>Streptophyta</taxon>
        <taxon>Embryophyta</taxon>
        <taxon>Tracheophyta</taxon>
        <taxon>Spermatophyta</taxon>
        <taxon>Magnoliopsida</taxon>
        <taxon>eudicotyledons</taxon>
        <taxon>Gunneridae</taxon>
        <taxon>Pentapetalae</taxon>
        <taxon>asterids</taxon>
        <taxon>campanulids</taxon>
        <taxon>Asterales</taxon>
        <taxon>Asteraceae</taxon>
        <taxon>Asteroideae</taxon>
        <taxon>Anthemideae</taxon>
        <taxon>Anthemidinae</taxon>
        <taxon>Tanacetum</taxon>
    </lineage>
</organism>
<evidence type="ECO:0000256" key="1">
    <source>
        <dbReference type="SAM" id="MobiDB-lite"/>
    </source>
</evidence>